<evidence type="ECO:0000313" key="2">
    <source>
        <dbReference type="EMBL" id="GJM62878.1"/>
    </source>
</evidence>
<gene>
    <name evidence="2" type="ORF">PEDI_34300</name>
</gene>
<proteinExistence type="predicted"/>
<name>A0AAN5ANI1_9BACT</name>
<evidence type="ECO:0000313" key="3">
    <source>
        <dbReference type="Proteomes" id="UP001310022"/>
    </source>
</evidence>
<dbReference type="EMBL" id="BQKE01000002">
    <property type="protein sequence ID" value="GJM62878.1"/>
    <property type="molecule type" value="Genomic_DNA"/>
</dbReference>
<evidence type="ECO:0000256" key="1">
    <source>
        <dbReference type="SAM" id="Phobius"/>
    </source>
</evidence>
<comment type="caution">
    <text evidence="2">The sequence shown here is derived from an EMBL/GenBank/DDBJ whole genome shotgun (WGS) entry which is preliminary data.</text>
</comment>
<dbReference type="AlphaFoldDB" id="A0AAN5ANI1"/>
<organism evidence="2 3">
    <name type="scientific">Persicobacter diffluens</name>
    <dbReference type="NCBI Taxonomy" id="981"/>
    <lineage>
        <taxon>Bacteria</taxon>
        <taxon>Pseudomonadati</taxon>
        <taxon>Bacteroidota</taxon>
        <taxon>Cytophagia</taxon>
        <taxon>Cytophagales</taxon>
        <taxon>Persicobacteraceae</taxon>
        <taxon>Persicobacter</taxon>
    </lineage>
</organism>
<accession>A0AAN5ANI1</accession>
<reference evidence="2 3" key="1">
    <citation type="submission" date="2021-12" db="EMBL/GenBank/DDBJ databases">
        <title>Genome sequencing of bacteria with rrn-lacking chromosome and rrn-plasmid.</title>
        <authorList>
            <person name="Anda M."/>
            <person name="Iwasaki W."/>
        </authorList>
    </citation>
    <scope>NUCLEOTIDE SEQUENCE [LARGE SCALE GENOMIC DNA]</scope>
    <source>
        <strain evidence="2 3">NBRC 15940</strain>
    </source>
</reference>
<dbReference type="Proteomes" id="UP001310022">
    <property type="component" value="Unassembled WGS sequence"/>
</dbReference>
<keyword evidence="3" id="KW-1185">Reference proteome</keyword>
<keyword evidence="1" id="KW-0812">Transmembrane</keyword>
<feature type="transmembrane region" description="Helical" evidence="1">
    <location>
        <begin position="7"/>
        <end position="25"/>
    </location>
</feature>
<keyword evidence="1" id="KW-1133">Transmembrane helix</keyword>
<protein>
    <submittedName>
        <fullName evidence="2">Uncharacterized protein</fullName>
    </submittedName>
</protein>
<sequence>MKLYSKYSFVPFIIAGISIYFLAWECRGQEAIPFALFIIGTVQISLAGYTRRQYQKSLKNES</sequence>
<keyword evidence="1" id="KW-0472">Membrane</keyword>
<feature type="transmembrane region" description="Helical" evidence="1">
    <location>
        <begin position="31"/>
        <end position="49"/>
    </location>
</feature>